<accession>A0A242AA47</accession>
<reference evidence="3 4" key="1">
    <citation type="submission" date="2017-05" db="EMBL/GenBank/DDBJ databases">
        <title>The Genome Sequence of Enterococcus sp. 8G7_MSG3316.</title>
        <authorList>
            <consortium name="The Broad Institute Genomics Platform"/>
            <consortium name="The Broad Institute Genomic Center for Infectious Diseases"/>
            <person name="Earl A."/>
            <person name="Manson A."/>
            <person name="Schwartman J."/>
            <person name="Gilmore M."/>
            <person name="Abouelleil A."/>
            <person name="Cao P."/>
            <person name="Chapman S."/>
            <person name="Cusick C."/>
            <person name="Shea T."/>
            <person name="Young S."/>
            <person name="Neafsey D."/>
            <person name="Nusbaum C."/>
            <person name="Birren B."/>
        </authorList>
    </citation>
    <scope>NUCLEOTIDE SEQUENCE [LARGE SCALE GENOMIC DNA]</scope>
    <source>
        <strain evidence="3 4">8G7_MSG3316</strain>
    </source>
</reference>
<proteinExistence type="predicted"/>
<keyword evidence="1" id="KW-0479">Metal-binding</keyword>
<dbReference type="InterPro" id="IPR004360">
    <property type="entry name" value="Glyas_Fos-R_dOase_dom"/>
</dbReference>
<feature type="domain" description="VOC" evidence="2">
    <location>
        <begin position="7"/>
        <end position="155"/>
    </location>
</feature>
<dbReference type="PROSITE" id="PS51819">
    <property type="entry name" value="VOC"/>
    <property type="match status" value="1"/>
</dbReference>
<dbReference type="InterPro" id="IPR051785">
    <property type="entry name" value="MMCE/EMCE_epimerase"/>
</dbReference>
<dbReference type="InterPro" id="IPR037523">
    <property type="entry name" value="VOC_core"/>
</dbReference>
<dbReference type="STRING" id="1834191.A5886_002900"/>
<name>A0A242AA47_9ENTE</name>
<organism evidence="3 4">
    <name type="scientific">Candidatus Enterococcus testudinis</name>
    <dbReference type="NCBI Taxonomy" id="1834191"/>
    <lineage>
        <taxon>Bacteria</taxon>
        <taxon>Bacillati</taxon>
        <taxon>Bacillota</taxon>
        <taxon>Bacilli</taxon>
        <taxon>Lactobacillales</taxon>
        <taxon>Enterococcaceae</taxon>
        <taxon>Enterococcus</taxon>
    </lineage>
</organism>
<evidence type="ECO:0000259" key="2">
    <source>
        <dbReference type="PROSITE" id="PS51819"/>
    </source>
</evidence>
<gene>
    <name evidence="3" type="ORF">A5886_002900</name>
</gene>
<dbReference type="PANTHER" id="PTHR43048">
    <property type="entry name" value="METHYLMALONYL-COA EPIMERASE"/>
    <property type="match status" value="1"/>
</dbReference>
<dbReference type="EMBL" id="NGKU01000001">
    <property type="protein sequence ID" value="OTN77799.1"/>
    <property type="molecule type" value="Genomic_DNA"/>
</dbReference>
<evidence type="ECO:0000256" key="1">
    <source>
        <dbReference type="ARBA" id="ARBA00022723"/>
    </source>
</evidence>
<dbReference type="RefSeq" id="WP_086275788.1">
    <property type="nucleotide sequence ID" value="NZ_NGKU01000001.1"/>
</dbReference>
<sequence length="172" mass="18925">MNNNMHGIDHIGLTVPNLDEATQFFSEALDATVIYDTYKKTELIKDAAFTKKRLGIPNDMAERAIRMIGLPNGPQIELFEFVGPNQAGPVAPSDYGWQHVAFKVDDIQEAVAKVEAAGGKRNADPTDLGGIEAGAGNQFCYCRTPWGSTIELIAYPTPQPYLAQAERRKWDV</sequence>
<dbReference type="OrthoDB" id="2613830at2"/>
<dbReference type="InterPro" id="IPR029068">
    <property type="entry name" value="Glyas_Bleomycin-R_OHBP_Dase"/>
</dbReference>
<dbReference type="Gene3D" id="3.10.180.10">
    <property type="entry name" value="2,3-Dihydroxybiphenyl 1,2-Dioxygenase, domain 1"/>
    <property type="match status" value="1"/>
</dbReference>
<evidence type="ECO:0000313" key="4">
    <source>
        <dbReference type="Proteomes" id="UP000195043"/>
    </source>
</evidence>
<dbReference type="AlphaFoldDB" id="A0A242AA47"/>
<protein>
    <recommendedName>
        <fullName evidence="2">VOC domain-containing protein</fullName>
    </recommendedName>
</protein>
<dbReference type="GO" id="GO:0046491">
    <property type="term" value="P:L-methylmalonyl-CoA metabolic process"/>
    <property type="evidence" value="ECO:0007669"/>
    <property type="project" value="TreeGrafter"/>
</dbReference>
<dbReference type="SUPFAM" id="SSF54593">
    <property type="entry name" value="Glyoxalase/Bleomycin resistance protein/Dihydroxybiphenyl dioxygenase"/>
    <property type="match status" value="1"/>
</dbReference>
<dbReference type="PANTHER" id="PTHR43048:SF6">
    <property type="entry name" value="BLR8189 PROTEIN"/>
    <property type="match status" value="1"/>
</dbReference>
<evidence type="ECO:0000313" key="3">
    <source>
        <dbReference type="EMBL" id="OTN77799.1"/>
    </source>
</evidence>
<dbReference type="GO" id="GO:0046872">
    <property type="term" value="F:metal ion binding"/>
    <property type="evidence" value="ECO:0007669"/>
    <property type="project" value="UniProtKB-KW"/>
</dbReference>
<comment type="caution">
    <text evidence="3">The sequence shown here is derived from an EMBL/GenBank/DDBJ whole genome shotgun (WGS) entry which is preliminary data.</text>
</comment>
<keyword evidence="4" id="KW-1185">Reference proteome</keyword>
<dbReference type="Pfam" id="PF00903">
    <property type="entry name" value="Glyoxalase"/>
    <property type="match status" value="1"/>
</dbReference>
<dbReference type="GO" id="GO:0004493">
    <property type="term" value="F:methylmalonyl-CoA epimerase activity"/>
    <property type="evidence" value="ECO:0007669"/>
    <property type="project" value="TreeGrafter"/>
</dbReference>
<dbReference type="Proteomes" id="UP000195043">
    <property type="component" value="Unassembled WGS sequence"/>
</dbReference>